<dbReference type="SUPFAM" id="SSF53383">
    <property type="entry name" value="PLP-dependent transferases"/>
    <property type="match status" value="1"/>
</dbReference>
<dbReference type="HAMAP" id="MF_01023">
    <property type="entry name" value="HisC_aminotrans_2"/>
    <property type="match status" value="1"/>
</dbReference>
<dbReference type="GO" id="GO:0004400">
    <property type="term" value="F:histidinol-phosphate transaminase activity"/>
    <property type="evidence" value="ECO:0007669"/>
    <property type="project" value="UniProtKB-UniRule"/>
</dbReference>
<dbReference type="GO" id="GO:0000105">
    <property type="term" value="P:L-histidine biosynthetic process"/>
    <property type="evidence" value="ECO:0007669"/>
    <property type="project" value="UniProtKB-UniRule"/>
</dbReference>
<proteinExistence type="inferred from homology"/>
<dbReference type="EC" id="2.6.1.9" evidence="9"/>
<dbReference type="InterPro" id="IPR001917">
    <property type="entry name" value="Aminotrans_II_pyridoxalP_BS"/>
</dbReference>
<dbReference type="NCBIfam" id="TIGR01141">
    <property type="entry name" value="hisC"/>
    <property type="match status" value="1"/>
</dbReference>
<keyword evidence="12" id="KW-1185">Reference proteome</keyword>
<accession>A0A0U1PRB5</accession>
<feature type="domain" description="Aminotransferase class I/classII large" evidence="10">
    <location>
        <begin position="44"/>
        <end position="376"/>
    </location>
</feature>
<dbReference type="Proteomes" id="UP000052979">
    <property type="component" value="Unassembled WGS sequence"/>
</dbReference>
<evidence type="ECO:0000256" key="6">
    <source>
        <dbReference type="ARBA" id="ARBA00022679"/>
    </source>
</evidence>
<sequence>MPSSSTSATGSSRSVEARELVQSLMRPHLRGRSAYGAPQERADVLLNTNESAYALPDHVVTDITRAIEAAASSLNRYPDREFTELRRRLSEYLQRTTATVVDFSEIWAGNGSNEILSHVVQAFGGDRGALGFTPTYAMYPNYCVTNGTPWTDGMKFSIDGDSPGEVRIPDAVEQVQRHDPAIVFIASPNNPTGRAVELAFVEAVYESAPHAVVVVDEAYHEFSRDGTLSAVTLVRGRPRLIVSRTMSKAFSLAGARLGYLVAHSEAIEALRLVRLPYHLSTQTQVIAITALRHSDALLAEVATLRSQRDRLVVELGQMGLKPIPSDANFVLFGGLVDKQDTWQKLLARGVLVRDVGIDGHLRVTAGSPSETTTFLSAMRAIVDS</sequence>
<comment type="catalytic activity">
    <reaction evidence="9">
        <text>L-histidinol phosphate + 2-oxoglutarate = 3-(imidazol-4-yl)-2-oxopropyl phosphate + L-glutamate</text>
        <dbReference type="Rhea" id="RHEA:23744"/>
        <dbReference type="ChEBI" id="CHEBI:16810"/>
        <dbReference type="ChEBI" id="CHEBI:29985"/>
        <dbReference type="ChEBI" id="CHEBI:57766"/>
        <dbReference type="ChEBI" id="CHEBI:57980"/>
        <dbReference type="EC" id="2.6.1.9"/>
    </reaction>
</comment>
<name>A0A0U1PRB5_9MICO</name>
<evidence type="ECO:0000256" key="8">
    <source>
        <dbReference type="ARBA" id="ARBA00023102"/>
    </source>
</evidence>
<evidence type="ECO:0000256" key="4">
    <source>
        <dbReference type="ARBA" id="ARBA00022576"/>
    </source>
</evidence>
<dbReference type="STRING" id="145458.APU90_00545"/>
<dbReference type="Pfam" id="PF00155">
    <property type="entry name" value="Aminotran_1_2"/>
    <property type="match status" value="1"/>
</dbReference>
<keyword evidence="4 9" id="KW-0032">Aminotransferase</keyword>
<dbReference type="NCBIfam" id="NF002877">
    <property type="entry name" value="PRK03317.1"/>
    <property type="match status" value="1"/>
</dbReference>
<feature type="modified residue" description="N6-(pyridoxal phosphate)lysine" evidence="9">
    <location>
        <position position="248"/>
    </location>
</feature>
<evidence type="ECO:0000256" key="1">
    <source>
        <dbReference type="ARBA" id="ARBA00001933"/>
    </source>
</evidence>
<comment type="cofactor">
    <cofactor evidence="1 9">
        <name>pyridoxal 5'-phosphate</name>
        <dbReference type="ChEBI" id="CHEBI:597326"/>
    </cofactor>
</comment>
<dbReference type="Gene3D" id="3.90.1150.10">
    <property type="entry name" value="Aspartate Aminotransferase, domain 1"/>
    <property type="match status" value="1"/>
</dbReference>
<organism evidence="11 12">
    <name type="scientific">Rathayibacter toxicus</name>
    <dbReference type="NCBI Taxonomy" id="145458"/>
    <lineage>
        <taxon>Bacteria</taxon>
        <taxon>Bacillati</taxon>
        <taxon>Actinomycetota</taxon>
        <taxon>Actinomycetes</taxon>
        <taxon>Micrococcales</taxon>
        <taxon>Microbacteriaceae</taxon>
        <taxon>Rathayibacter</taxon>
    </lineage>
</organism>
<evidence type="ECO:0000313" key="11">
    <source>
        <dbReference type="EMBL" id="KKM44574.1"/>
    </source>
</evidence>
<dbReference type="KEGG" id="rtc:APU90_00545"/>
<dbReference type="InterPro" id="IPR015421">
    <property type="entry name" value="PyrdxlP-dep_Trfase_major"/>
</dbReference>
<evidence type="ECO:0000313" key="12">
    <source>
        <dbReference type="Proteomes" id="UP000052979"/>
    </source>
</evidence>
<keyword evidence="5 9" id="KW-0028">Amino-acid biosynthesis</keyword>
<dbReference type="InterPro" id="IPR004839">
    <property type="entry name" value="Aminotransferase_I/II_large"/>
</dbReference>
<dbReference type="AlphaFoldDB" id="A0A0U1PRB5"/>
<dbReference type="InterPro" id="IPR005861">
    <property type="entry name" value="HisP_aminotrans"/>
</dbReference>
<gene>
    <name evidence="9" type="primary">hisC</name>
    <name evidence="11" type="ORF">VT73_08510</name>
</gene>
<dbReference type="PROSITE" id="PS00599">
    <property type="entry name" value="AA_TRANSFER_CLASS_2"/>
    <property type="match status" value="1"/>
</dbReference>
<dbReference type="InterPro" id="IPR015424">
    <property type="entry name" value="PyrdxlP-dep_Trfase"/>
</dbReference>
<dbReference type="eggNOG" id="COG0079">
    <property type="taxonomic scope" value="Bacteria"/>
</dbReference>
<dbReference type="InterPro" id="IPR015422">
    <property type="entry name" value="PyrdxlP-dep_Trfase_small"/>
</dbReference>
<dbReference type="PANTHER" id="PTHR42885">
    <property type="entry name" value="HISTIDINOL-PHOSPHATE AMINOTRANSFERASE-RELATED"/>
    <property type="match status" value="1"/>
</dbReference>
<protein>
    <recommendedName>
        <fullName evidence="9">Histidinol-phosphate aminotransferase</fullName>
        <ecNumber evidence="9">2.6.1.9</ecNumber>
    </recommendedName>
    <alternativeName>
        <fullName evidence="9">Imidazole acetol-phosphate transaminase</fullName>
    </alternativeName>
</protein>
<evidence type="ECO:0000256" key="3">
    <source>
        <dbReference type="ARBA" id="ARBA00011738"/>
    </source>
</evidence>
<keyword evidence="8 9" id="KW-0368">Histidine biosynthesis</keyword>
<evidence type="ECO:0000256" key="5">
    <source>
        <dbReference type="ARBA" id="ARBA00022605"/>
    </source>
</evidence>
<dbReference type="EMBL" id="LBFI01000053">
    <property type="protein sequence ID" value="KKM44574.1"/>
    <property type="molecule type" value="Genomic_DNA"/>
</dbReference>
<dbReference type="RefSeq" id="WP_042734055.1">
    <property type="nucleotide sequence ID" value="NZ_CP010848.1"/>
</dbReference>
<reference evidence="11 12" key="1">
    <citation type="submission" date="2015-04" db="EMBL/GenBank/DDBJ databases">
        <title>Draft genome sequence of Rathayibacter toxicus strain FH-142 (AKA 70134 or CS 32), a Western Australian isolate.</title>
        <authorList>
            <consortium name="Consortium for Microbial Forensics and Genomics (microFORGE)"/>
            <person name="Knight B.M."/>
            <person name="Roberts D.P."/>
            <person name="Lin D."/>
            <person name="Hari K."/>
            <person name="Fletcher J."/>
            <person name="Melcher U."/>
            <person name="Blagden T."/>
            <person name="Luster D.G."/>
            <person name="Sechler A.J."/>
            <person name="Schneider W.L."/>
            <person name="Winegar R.A."/>
        </authorList>
    </citation>
    <scope>NUCLEOTIDE SEQUENCE [LARGE SCALE GENOMIC DNA]</scope>
    <source>
        <strain evidence="11 12">FH142</strain>
    </source>
</reference>
<comment type="caution">
    <text evidence="11">The sequence shown here is derived from an EMBL/GenBank/DDBJ whole genome shotgun (WGS) entry which is preliminary data.</text>
</comment>
<dbReference type="Gene3D" id="3.40.640.10">
    <property type="entry name" value="Type I PLP-dependent aspartate aminotransferase-like (Major domain)"/>
    <property type="match status" value="1"/>
</dbReference>
<comment type="pathway">
    <text evidence="9">Amino-acid biosynthesis; L-histidine biosynthesis; L-histidine from 5-phospho-alpha-D-ribose 1-diphosphate: step 7/9.</text>
</comment>
<keyword evidence="7 9" id="KW-0663">Pyridoxal phosphate</keyword>
<dbReference type="UniPathway" id="UPA00031">
    <property type="reaction ID" value="UER00012"/>
</dbReference>
<evidence type="ECO:0000256" key="7">
    <source>
        <dbReference type="ARBA" id="ARBA00022898"/>
    </source>
</evidence>
<comment type="subunit">
    <text evidence="3 9">Homodimer.</text>
</comment>
<comment type="similarity">
    <text evidence="2 9">Belongs to the class-II pyridoxal-phosphate-dependent aminotransferase family. Histidinol-phosphate aminotransferase subfamily.</text>
</comment>
<evidence type="ECO:0000259" key="10">
    <source>
        <dbReference type="Pfam" id="PF00155"/>
    </source>
</evidence>
<dbReference type="PATRIC" id="fig|145458.8.peg.1940"/>
<dbReference type="CDD" id="cd00609">
    <property type="entry name" value="AAT_like"/>
    <property type="match status" value="1"/>
</dbReference>
<evidence type="ECO:0000256" key="9">
    <source>
        <dbReference type="HAMAP-Rule" id="MF_01023"/>
    </source>
</evidence>
<evidence type="ECO:0000256" key="2">
    <source>
        <dbReference type="ARBA" id="ARBA00007970"/>
    </source>
</evidence>
<dbReference type="GO" id="GO:0030170">
    <property type="term" value="F:pyridoxal phosphate binding"/>
    <property type="evidence" value="ECO:0007669"/>
    <property type="project" value="InterPro"/>
</dbReference>
<keyword evidence="6 9" id="KW-0808">Transferase</keyword>
<dbReference type="PANTHER" id="PTHR42885:SF2">
    <property type="entry name" value="HISTIDINOL-PHOSPHATE AMINOTRANSFERASE"/>
    <property type="match status" value="1"/>
</dbReference>